<proteinExistence type="predicted"/>
<gene>
    <name evidence="3" type="primary">ORF172301</name>
</gene>
<sequence>MWSTSMNHLLGWTLTVMTLTDITLANLSFNRDFSTFLEETKYSGGAVAAMKDRKLVIAKGYGTDQSGNEVTAKSQFHVSSIGKSLTAVAIMQLIQEGKISLQDKVFGNDGILKAIHPWRKTTVDPRLYEITVDHLLHHSAGWDTTSAPMYDPLYNKLYRGRYLGVPNIAKDMGLDLPLKPRDVISYVMSYPLSFTPGAMTAYSNMAYLVLGSIVQTTSDMEYKDYVKKYIFDPCGMWNTHQTSPSNKDDKQITSDTSFSMYDTLDPLSASPTLGWYSNVYDMMRFTRCTFETSKLLNEKYKELLVRKSDIPHSQQDNSSYCSGFHTDNRGNIWQEADKHADDFILYHKVNPHKSNQKEDYFDSWIVFLYGKSPNHIRPYISNLMSKLDLTVPPVENIFVYDFSDLHMHPKVNNHNNHNVLEYAIKYKIDEHRLMAYVAAIQEEGFNIIWLTSYTALKHTFFLLISKHITRSVRSQYDYVFNHGMDHRQLLKRKLQLEESGYNMTQLHSYKSQAHNNPLSFAAIFRHDAFSADVQMKYGTGHLPEPYEKLVQMYYEKHFYPISQTVVYNGDDEQFSFIFIKEISGEQTDFKHYYD</sequence>
<dbReference type="InterPro" id="IPR012338">
    <property type="entry name" value="Beta-lactam/transpept-like"/>
</dbReference>
<dbReference type="InterPro" id="IPR001466">
    <property type="entry name" value="Beta-lactam-related"/>
</dbReference>
<evidence type="ECO:0000313" key="3">
    <source>
        <dbReference type="EMBL" id="CEK89668.1"/>
    </source>
</evidence>
<feature type="signal peptide" evidence="1">
    <location>
        <begin position="1"/>
        <end position="25"/>
    </location>
</feature>
<name>A0A0B7B9E5_9EUPU</name>
<reference evidence="3" key="1">
    <citation type="submission" date="2014-12" db="EMBL/GenBank/DDBJ databases">
        <title>Insight into the proteome of Arion vulgaris.</title>
        <authorList>
            <person name="Aradska J."/>
            <person name="Bulat T."/>
            <person name="Smidak R."/>
            <person name="Sarate P."/>
            <person name="Gangsoo J."/>
            <person name="Sialana F."/>
            <person name="Bilban M."/>
            <person name="Lubec G."/>
        </authorList>
    </citation>
    <scope>NUCLEOTIDE SEQUENCE</scope>
    <source>
        <tissue evidence="3">Skin</tissue>
    </source>
</reference>
<dbReference type="AlphaFoldDB" id="A0A0B7B9E5"/>
<organism evidence="3">
    <name type="scientific">Arion vulgaris</name>
    <dbReference type="NCBI Taxonomy" id="1028688"/>
    <lineage>
        <taxon>Eukaryota</taxon>
        <taxon>Metazoa</taxon>
        <taxon>Spiralia</taxon>
        <taxon>Lophotrochozoa</taxon>
        <taxon>Mollusca</taxon>
        <taxon>Gastropoda</taxon>
        <taxon>Heterobranchia</taxon>
        <taxon>Euthyneura</taxon>
        <taxon>Panpulmonata</taxon>
        <taxon>Eupulmonata</taxon>
        <taxon>Stylommatophora</taxon>
        <taxon>Helicina</taxon>
        <taxon>Arionoidea</taxon>
        <taxon>Arionidae</taxon>
        <taxon>Arion</taxon>
    </lineage>
</organism>
<feature type="chain" id="PRO_5002111791" description="Beta-lactamase-related domain-containing protein" evidence="1">
    <location>
        <begin position="26"/>
        <end position="594"/>
    </location>
</feature>
<dbReference type="EMBL" id="HACG01042803">
    <property type="protein sequence ID" value="CEK89668.1"/>
    <property type="molecule type" value="Transcribed_RNA"/>
</dbReference>
<dbReference type="SUPFAM" id="SSF56601">
    <property type="entry name" value="beta-lactamase/transpeptidase-like"/>
    <property type="match status" value="1"/>
</dbReference>
<protein>
    <recommendedName>
        <fullName evidence="2">Beta-lactamase-related domain-containing protein</fullName>
    </recommendedName>
</protein>
<dbReference type="Pfam" id="PF00144">
    <property type="entry name" value="Beta-lactamase"/>
    <property type="match status" value="1"/>
</dbReference>
<evidence type="ECO:0000259" key="2">
    <source>
        <dbReference type="Pfam" id="PF00144"/>
    </source>
</evidence>
<feature type="non-terminal residue" evidence="3">
    <location>
        <position position="594"/>
    </location>
</feature>
<feature type="domain" description="Beta-lactamase-related" evidence="2">
    <location>
        <begin position="29"/>
        <end position="303"/>
    </location>
</feature>
<accession>A0A0B7B9E5</accession>
<dbReference type="Gene3D" id="3.40.710.10">
    <property type="entry name" value="DD-peptidase/beta-lactamase superfamily"/>
    <property type="match status" value="1"/>
</dbReference>
<dbReference type="InterPro" id="IPR050491">
    <property type="entry name" value="AmpC-like"/>
</dbReference>
<keyword evidence="1" id="KW-0732">Signal</keyword>
<dbReference type="PANTHER" id="PTHR46825">
    <property type="entry name" value="D-ALANYL-D-ALANINE-CARBOXYPEPTIDASE/ENDOPEPTIDASE AMPH"/>
    <property type="match status" value="1"/>
</dbReference>
<evidence type="ECO:0000256" key="1">
    <source>
        <dbReference type="SAM" id="SignalP"/>
    </source>
</evidence>
<dbReference type="PANTHER" id="PTHR46825:SF9">
    <property type="entry name" value="BETA-LACTAMASE-RELATED DOMAIN-CONTAINING PROTEIN"/>
    <property type="match status" value="1"/>
</dbReference>